<reference evidence="1 2" key="1">
    <citation type="submission" date="2011-01" db="EMBL/GenBank/DDBJ databases">
        <authorList>
            <person name="Weinstock G."/>
            <person name="Sodergren E."/>
            <person name="Clifton S."/>
            <person name="Fulton L."/>
            <person name="Fulton B."/>
            <person name="Courtney L."/>
            <person name="Fronick C."/>
            <person name="Harrison M."/>
            <person name="Strong C."/>
            <person name="Farmer C."/>
            <person name="Delahaunty K."/>
            <person name="Markovic C."/>
            <person name="Hall O."/>
            <person name="Minx P."/>
            <person name="Tomlinson C."/>
            <person name="Mitreva M."/>
            <person name="Hou S."/>
            <person name="Chen J."/>
            <person name="Wollam A."/>
            <person name="Pepin K.H."/>
            <person name="Johnson M."/>
            <person name="Bhonagiri V."/>
            <person name="Zhang X."/>
            <person name="Suruliraj S."/>
            <person name="Warren W."/>
            <person name="Chinwalla A."/>
            <person name="Mardis E.R."/>
            <person name="Wilson R.K."/>
        </authorList>
    </citation>
    <scope>NUCLEOTIDE SEQUENCE [LARGE SCALE GENOMIC DNA]</scope>
    <source>
        <strain evidence="2">DSM 22608 / JCM 16073 / KCTC 15190 / YIT 12066</strain>
    </source>
</reference>
<proteinExistence type="predicted"/>
<dbReference type="AlphaFoldDB" id="E8LML9"/>
<gene>
    <name evidence="1" type="ORF">HMPREF9444_02013</name>
</gene>
<protein>
    <submittedName>
        <fullName evidence="1">Uncharacterized protein</fullName>
    </submittedName>
</protein>
<keyword evidence="2" id="KW-1185">Reference proteome</keyword>
<evidence type="ECO:0000313" key="2">
    <source>
        <dbReference type="Proteomes" id="UP000018458"/>
    </source>
</evidence>
<dbReference type="HOGENOM" id="CLU_3189840_0_0_6"/>
<dbReference type="EMBL" id="AEVO01000143">
    <property type="protein sequence ID" value="EFY06203.1"/>
    <property type="molecule type" value="Genomic_DNA"/>
</dbReference>
<dbReference type="STRING" id="762983.HMPREF9444_02013"/>
<comment type="caution">
    <text evidence="1">The sequence shown here is derived from an EMBL/GenBank/DDBJ whole genome shotgun (WGS) entry which is preliminary data.</text>
</comment>
<organism evidence="1 2">
    <name type="scientific">Succinatimonas hippei (strain DSM 22608 / JCM 16073 / KCTC 15190 / YIT 12066)</name>
    <dbReference type="NCBI Taxonomy" id="762983"/>
    <lineage>
        <taxon>Bacteria</taxon>
        <taxon>Pseudomonadati</taxon>
        <taxon>Pseudomonadota</taxon>
        <taxon>Gammaproteobacteria</taxon>
        <taxon>Aeromonadales</taxon>
        <taxon>Succinivibrionaceae</taxon>
        <taxon>Succinatimonas</taxon>
    </lineage>
</organism>
<dbReference type="Proteomes" id="UP000018458">
    <property type="component" value="Unassembled WGS sequence"/>
</dbReference>
<name>E8LML9_SUCHY</name>
<accession>E8LML9</accession>
<evidence type="ECO:0000313" key="1">
    <source>
        <dbReference type="EMBL" id="EFY06203.1"/>
    </source>
</evidence>
<sequence>MLLLNLANIKLKINTAVKHYKKAVYAVYDITVKRSKDNAFFSYPCP</sequence>